<dbReference type="InterPro" id="IPR039425">
    <property type="entry name" value="RNA_pol_sigma-70-like"/>
</dbReference>
<dbReference type="PANTHER" id="PTHR43133:SF50">
    <property type="entry name" value="ECF RNA POLYMERASE SIGMA FACTOR SIGM"/>
    <property type="match status" value="1"/>
</dbReference>
<dbReference type="InterPro" id="IPR013324">
    <property type="entry name" value="RNA_pol_sigma_r3/r4-like"/>
</dbReference>
<keyword evidence="5" id="KW-0804">Transcription</keyword>
<keyword evidence="4" id="KW-0238">DNA-binding</keyword>
<evidence type="ECO:0000313" key="7">
    <source>
        <dbReference type="EMBL" id="NKZ02299.1"/>
    </source>
</evidence>
<dbReference type="NCBIfam" id="TIGR02983">
    <property type="entry name" value="SigE-fam_strep"/>
    <property type="match status" value="1"/>
</dbReference>
<dbReference type="NCBIfam" id="TIGR02937">
    <property type="entry name" value="sigma70-ECF"/>
    <property type="match status" value="1"/>
</dbReference>
<evidence type="ECO:0000313" key="8">
    <source>
        <dbReference type="Proteomes" id="UP000579250"/>
    </source>
</evidence>
<dbReference type="GO" id="GO:0006352">
    <property type="term" value="P:DNA-templated transcription initiation"/>
    <property type="evidence" value="ECO:0007669"/>
    <property type="project" value="InterPro"/>
</dbReference>
<evidence type="ECO:0000256" key="5">
    <source>
        <dbReference type="ARBA" id="ARBA00023163"/>
    </source>
</evidence>
<comment type="caution">
    <text evidence="7">The sequence shown here is derived from an EMBL/GenBank/DDBJ whole genome shotgun (WGS) entry which is preliminary data.</text>
</comment>
<evidence type="ECO:0000256" key="1">
    <source>
        <dbReference type="ARBA" id="ARBA00010641"/>
    </source>
</evidence>
<name>A0A846YQ02_9ACTN</name>
<keyword evidence="8" id="KW-1185">Reference proteome</keyword>
<dbReference type="Gene3D" id="1.10.1740.10">
    <property type="match status" value="1"/>
</dbReference>
<dbReference type="InterPro" id="IPR013325">
    <property type="entry name" value="RNA_pol_sigma_r2"/>
</dbReference>
<dbReference type="PANTHER" id="PTHR43133">
    <property type="entry name" value="RNA POLYMERASE ECF-TYPE SIGMA FACTO"/>
    <property type="match status" value="1"/>
</dbReference>
<feature type="domain" description="RNA polymerase sigma factor 70 region 4 type 2" evidence="6">
    <location>
        <begin position="99"/>
        <end position="150"/>
    </location>
</feature>
<dbReference type="InterPro" id="IPR013249">
    <property type="entry name" value="RNA_pol_sigma70_r4_t2"/>
</dbReference>
<protein>
    <submittedName>
        <fullName evidence="7">SigE family RNA polymerase sigma factor</fullName>
    </submittedName>
</protein>
<evidence type="ECO:0000256" key="4">
    <source>
        <dbReference type="ARBA" id="ARBA00023125"/>
    </source>
</evidence>
<accession>A0A846YQ02</accession>
<keyword evidence="3" id="KW-0731">Sigma factor</keyword>
<dbReference type="EMBL" id="JAAXPI010000001">
    <property type="protein sequence ID" value="NKZ02299.1"/>
    <property type="molecule type" value="Genomic_DNA"/>
</dbReference>
<proteinExistence type="inferred from homology"/>
<reference evidence="7 8" key="1">
    <citation type="submission" date="2020-04" db="EMBL/GenBank/DDBJ databases">
        <title>MicrobeNet Type strains.</title>
        <authorList>
            <person name="Nicholson A.C."/>
        </authorList>
    </citation>
    <scope>NUCLEOTIDE SEQUENCE [LARGE SCALE GENOMIC DNA]</scope>
    <source>
        <strain evidence="7 8">ATCC BAA-277</strain>
    </source>
</reference>
<organism evidence="7 8">
    <name type="scientific">Actinomadura latina</name>
    <dbReference type="NCBI Taxonomy" id="163603"/>
    <lineage>
        <taxon>Bacteria</taxon>
        <taxon>Bacillati</taxon>
        <taxon>Actinomycetota</taxon>
        <taxon>Actinomycetes</taxon>
        <taxon>Streptosporangiales</taxon>
        <taxon>Thermomonosporaceae</taxon>
        <taxon>Actinomadura</taxon>
    </lineage>
</organism>
<evidence type="ECO:0000256" key="3">
    <source>
        <dbReference type="ARBA" id="ARBA00023082"/>
    </source>
</evidence>
<evidence type="ECO:0000259" key="6">
    <source>
        <dbReference type="Pfam" id="PF08281"/>
    </source>
</evidence>
<dbReference type="InterPro" id="IPR014284">
    <property type="entry name" value="RNA_pol_sigma-70_dom"/>
</dbReference>
<sequence length="168" mass="18882">MNREARESFGAFVAARSRSLIRTAYVLTGNQHAAEDLLQSALAKTAARWGHVRDNPEGYVRRAMYNEQVNRWRWRGRESVVAELPDLPSSGPDVELRVTLERALLALPPRKRAVLVLRYYEDLPEREIAEIMGCSVGTVRSQTHRAIARLRELAPELAAHLASAGSRP</sequence>
<dbReference type="AlphaFoldDB" id="A0A846YQ02"/>
<dbReference type="Pfam" id="PF08281">
    <property type="entry name" value="Sigma70_r4_2"/>
    <property type="match status" value="1"/>
</dbReference>
<dbReference type="GO" id="GO:0016987">
    <property type="term" value="F:sigma factor activity"/>
    <property type="evidence" value="ECO:0007669"/>
    <property type="project" value="UniProtKB-KW"/>
</dbReference>
<dbReference type="InterPro" id="IPR036388">
    <property type="entry name" value="WH-like_DNA-bd_sf"/>
</dbReference>
<dbReference type="SUPFAM" id="SSF88659">
    <property type="entry name" value="Sigma3 and sigma4 domains of RNA polymerase sigma factors"/>
    <property type="match status" value="1"/>
</dbReference>
<dbReference type="InterPro" id="IPR014325">
    <property type="entry name" value="RNA_pol_sigma-E_actinobac"/>
</dbReference>
<dbReference type="GO" id="GO:0003677">
    <property type="term" value="F:DNA binding"/>
    <property type="evidence" value="ECO:0007669"/>
    <property type="project" value="UniProtKB-KW"/>
</dbReference>
<keyword evidence="2" id="KW-0805">Transcription regulation</keyword>
<dbReference type="CDD" id="cd06171">
    <property type="entry name" value="Sigma70_r4"/>
    <property type="match status" value="1"/>
</dbReference>
<gene>
    <name evidence="7" type="ORF">HGB48_00770</name>
</gene>
<dbReference type="Gene3D" id="1.10.10.10">
    <property type="entry name" value="Winged helix-like DNA-binding domain superfamily/Winged helix DNA-binding domain"/>
    <property type="match status" value="1"/>
</dbReference>
<dbReference type="Proteomes" id="UP000579250">
    <property type="component" value="Unassembled WGS sequence"/>
</dbReference>
<evidence type="ECO:0000256" key="2">
    <source>
        <dbReference type="ARBA" id="ARBA00023015"/>
    </source>
</evidence>
<comment type="similarity">
    <text evidence="1">Belongs to the sigma-70 factor family. ECF subfamily.</text>
</comment>
<dbReference type="RefSeq" id="WP_067634043.1">
    <property type="nucleotide sequence ID" value="NZ_JAAXPI010000001.1"/>
</dbReference>
<dbReference type="SUPFAM" id="SSF88946">
    <property type="entry name" value="Sigma2 domain of RNA polymerase sigma factors"/>
    <property type="match status" value="1"/>
</dbReference>